<dbReference type="Proteomes" id="UP001207228">
    <property type="component" value="Unassembled WGS sequence"/>
</dbReference>
<sequence length="137" mass="14958">MNTLKQSWHGLLALLLAVTITSCGGNKEEVGSESMISGTSSKTWVADKEKSATGDKEKLTDAEKEQTMQFYADGRFALGGGGSLQTGTWSFDQTAKRLTLQFEGADMTENFEVLKLDDDELDLKASDGSMMEMELKD</sequence>
<evidence type="ECO:0000256" key="1">
    <source>
        <dbReference type="SAM" id="MobiDB-lite"/>
    </source>
</evidence>
<organism evidence="2 3">
    <name type="scientific">Pontibacter anaerobius</name>
    <dbReference type="NCBI Taxonomy" id="2993940"/>
    <lineage>
        <taxon>Bacteria</taxon>
        <taxon>Pseudomonadati</taxon>
        <taxon>Bacteroidota</taxon>
        <taxon>Cytophagia</taxon>
        <taxon>Cytophagales</taxon>
        <taxon>Hymenobacteraceae</taxon>
        <taxon>Pontibacter</taxon>
    </lineage>
</organism>
<feature type="compositionally biased region" description="Basic and acidic residues" evidence="1">
    <location>
        <begin position="45"/>
        <end position="59"/>
    </location>
</feature>
<evidence type="ECO:0000313" key="2">
    <source>
        <dbReference type="EMBL" id="MCX2738384.1"/>
    </source>
</evidence>
<keyword evidence="3" id="KW-1185">Reference proteome</keyword>
<evidence type="ECO:0008006" key="4">
    <source>
        <dbReference type="Google" id="ProtNLM"/>
    </source>
</evidence>
<comment type="caution">
    <text evidence="2">The sequence shown here is derived from an EMBL/GenBank/DDBJ whole genome shotgun (WGS) entry which is preliminary data.</text>
</comment>
<evidence type="ECO:0000313" key="3">
    <source>
        <dbReference type="Proteomes" id="UP001207228"/>
    </source>
</evidence>
<dbReference type="PROSITE" id="PS51257">
    <property type="entry name" value="PROKAR_LIPOPROTEIN"/>
    <property type="match status" value="1"/>
</dbReference>
<proteinExistence type="predicted"/>
<name>A0ABT3RAE7_9BACT</name>
<reference evidence="2 3" key="1">
    <citation type="submission" date="2022-11" db="EMBL/GenBank/DDBJ databases">
        <title>The characterization of three novel Bacteroidetes species and genomic analysis of their roles in tidal elemental geochemical cycles.</title>
        <authorList>
            <person name="Ma K.-J."/>
        </authorList>
    </citation>
    <scope>NUCLEOTIDE SEQUENCE [LARGE SCALE GENOMIC DNA]</scope>
    <source>
        <strain evidence="2 3">M82</strain>
    </source>
</reference>
<feature type="compositionally biased region" description="Polar residues" evidence="1">
    <location>
        <begin position="34"/>
        <end position="43"/>
    </location>
</feature>
<feature type="region of interest" description="Disordered" evidence="1">
    <location>
        <begin position="29"/>
        <end position="59"/>
    </location>
</feature>
<dbReference type="RefSeq" id="WP_266050455.1">
    <property type="nucleotide sequence ID" value="NZ_JAPFQO010000001.1"/>
</dbReference>
<protein>
    <recommendedName>
        <fullName evidence="4">Lipocalin-like domain-containing protein</fullName>
    </recommendedName>
</protein>
<gene>
    <name evidence="2" type="ORF">OO017_00360</name>
</gene>
<accession>A0ABT3RAE7</accession>
<dbReference type="EMBL" id="JAPFQO010000001">
    <property type="protein sequence ID" value="MCX2738384.1"/>
    <property type="molecule type" value="Genomic_DNA"/>
</dbReference>